<keyword evidence="3" id="KW-1185">Reference proteome</keyword>
<evidence type="ECO:0000313" key="1">
    <source>
        <dbReference type="EMBL" id="KAF4713889.1"/>
    </source>
</evidence>
<evidence type="ECO:0000313" key="2">
    <source>
        <dbReference type="EMBL" id="KAF4759315.1"/>
    </source>
</evidence>
<protein>
    <submittedName>
        <fullName evidence="1">Uncharacterized protein</fullName>
    </submittedName>
</protein>
<proteinExistence type="predicted"/>
<organism evidence="1 4">
    <name type="scientific">Perkinsus olseni</name>
    <name type="common">Perkinsus atlanticus</name>
    <dbReference type="NCBI Taxonomy" id="32597"/>
    <lineage>
        <taxon>Eukaryota</taxon>
        <taxon>Sar</taxon>
        <taxon>Alveolata</taxon>
        <taxon>Perkinsozoa</taxon>
        <taxon>Perkinsea</taxon>
        <taxon>Perkinsida</taxon>
        <taxon>Perkinsidae</taxon>
        <taxon>Perkinsus</taxon>
    </lineage>
</organism>
<dbReference type="EMBL" id="JABANO010000332">
    <property type="protein sequence ID" value="KAF4759315.1"/>
    <property type="molecule type" value="Genomic_DNA"/>
</dbReference>
<dbReference type="Proteomes" id="UP000574390">
    <property type="component" value="Unassembled WGS sequence"/>
</dbReference>
<comment type="caution">
    <text evidence="1">The sequence shown here is derived from an EMBL/GenBank/DDBJ whole genome shotgun (WGS) entry which is preliminary data.</text>
</comment>
<gene>
    <name evidence="1" type="ORF">FOZ62_001905</name>
    <name evidence="2" type="ORF">FOZ63_030274</name>
</gene>
<dbReference type="AlphaFoldDB" id="A0A7J6QZ20"/>
<evidence type="ECO:0000313" key="4">
    <source>
        <dbReference type="Proteomes" id="UP000574390"/>
    </source>
</evidence>
<reference evidence="3 4" key="1">
    <citation type="submission" date="2020-04" db="EMBL/GenBank/DDBJ databases">
        <title>Perkinsus olseni comparative genomics.</title>
        <authorList>
            <person name="Bogema D.R."/>
        </authorList>
    </citation>
    <scope>NUCLEOTIDE SEQUENCE [LARGE SCALE GENOMIC DNA]</scope>
    <source>
        <strain evidence="1">ATCC PRA-205</strain>
        <strain evidence="2 3">ATCC PRA-207</strain>
    </source>
</reference>
<sequence length="202" mass="22818">MRYILASAICSSIVVSVSGRLQGQTLGEMIAHYDDRRRRDIMMKDKALRGKLIRDVGGRMRGHKYLTPPGHTINGESLMAELTLFDSPEKAHLKFWGAENTVSGMGPLAHFSLSLHIQPSIHQVVNSEDSLPLGESIEIKVTPDLEKRSQVIKTFNKQFGDFFTAWKDDFKRVFFTPSRDGMGHDYISLPIGGKQFRMFFEG</sequence>
<evidence type="ECO:0000313" key="3">
    <source>
        <dbReference type="Proteomes" id="UP000553632"/>
    </source>
</evidence>
<accession>A0A7J6QZ20</accession>
<name>A0A7J6QZ20_PEROL</name>
<dbReference type="Proteomes" id="UP000553632">
    <property type="component" value="Unassembled WGS sequence"/>
</dbReference>
<dbReference type="EMBL" id="JABANM010025868">
    <property type="protein sequence ID" value="KAF4713889.1"/>
    <property type="molecule type" value="Genomic_DNA"/>
</dbReference>